<dbReference type="PRINTS" id="PR00996">
    <property type="entry name" value="CHERMTFRASE"/>
</dbReference>
<protein>
    <submittedName>
        <fullName evidence="2">CheR family methyltransferase</fullName>
    </submittedName>
</protein>
<dbReference type="GO" id="GO:0008168">
    <property type="term" value="F:methyltransferase activity"/>
    <property type="evidence" value="ECO:0007669"/>
    <property type="project" value="UniProtKB-KW"/>
</dbReference>
<dbReference type="Gene3D" id="3.40.50.150">
    <property type="entry name" value="Vaccinia Virus protein VP39"/>
    <property type="match status" value="1"/>
</dbReference>
<dbReference type="SUPFAM" id="SSF53335">
    <property type="entry name" value="S-adenosyl-L-methionine-dependent methyltransferases"/>
    <property type="match status" value="1"/>
</dbReference>
<comment type="caution">
    <text evidence="2">The sequence shown here is derived from an EMBL/GenBank/DDBJ whole genome shotgun (WGS) entry which is preliminary data.</text>
</comment>
<dbReference type="PANTHER" id="PTHR24422:SF8">
    <property type="entry name" value="CHEMOTAXIS PROTEIN"/>
    <property type="match status" value="1"/>
</dbReference>
<dbReference type="Pfam" id="PF01739">
    <property type="entry name" value="CheR"/>
    <property type="match status" value="1"/>
</dbReference>
<dbReference type="RefSeq" id="WP_381518497.1">
    <property type="nucleotide sequence ID" value="NZ_JBHULN010000001.1"/>
</dbReference>
<dbReference type="EMBL" id="JBHULN010000001">
    <property type="protein sequence ID" value="MFD2569453.1"/>
    <property type="molecule type" value="Genomic_DNA"/>
</dbReference>
<dbReference type="InterPro" id="IPR022641">
    <property type="entry name" value="CheR_N"/>
</dbReference>
<dbReference type="GO" id="GO:0032259">
    <property type="term" value="P:methylation"/>
    <property type="evidence" value="ECO:0007669"/>
    <property type="project" value="UniProtKB-KW"/>
</dbReference>
<gene>
    <name evidence="2" type="ORF">ACFSUS_02335</name>
</gene>
<sequence>MNSLNDRGEGELDDLINVIKEVYGYDFSNYAKSSFWRRVQRLMAKARVGSVHEMVQQLLVDKPFFDWFLESVTVNVTEMFRDPDFYKELRTNVIPTLASYPTIKVWHAGCSTGEEVYSMAILLWEAGLLNRTRIYATDINPANIEKAHQGIIPLASLKEYTTNYRQSGGTNDFSTYYTGRYDQAIIHKELRKNIVFHQHNLVTDQVFNEFNLICCRNVLIYFNKELQDRVFRLFFDSLVPLGYLATGLKESLMFTSINTEFDTISQPSKIFRRKA</sequence>
<organism evidence="2 3">
    <name type="scientific">Spirosoma soli</name>
    <dbReference type="NCBI Taxonomy" id="1770529"/>
    <lineage>
        <taxon>Bacteria</taxon>
        <taxon>Pseudomonadati</taxon>
        <taxon>Bacteroidota</taxon>
        <taxon>Cytophagia</taxon>
        <taxon>Cytophagales</taxon>
        <taxon>Cytophagaceae</taxon>
        <taxon>Spirosoma</taxon>
    </lineage>
</organism>
<accession>A0ABW5LXE8</accession>
<evidence type="ECO:0000313" key="2">
    <source>
        <dbReference type="EMBL" id="MFD2569453.1"/>
    </source>
</evidence>
<dbReference type="InterPro" id="IPR000780">
    <property type="entry name" value="CheR_MeTrfase"/>
</dbReference>
<evidence type="ECO:0000259" key="1">
    <source>
        <dbReference type="PROSITE" id="PS50123"/>
    </source>
</evidence>
<dbReference type="Pfam" id="PF03705">
    <property type="entry name" value="CheR_N"/>
    <property type="match status" value="1"/>
</dbReference>
<dbReference type="SMART" id="SM00138">
    <property type="entry name" value="MeTrc"/>
    <property type="match status" value="1"/>
</dbReference>
<feature type="domain" description="CheR-type methyltransferase" evidence="1">
    <location>
        <begin position="1"/>
        <end position="274"/>
    </location>
</feature>
<keyword evidence="2" id="KW-0808">Transferase</keyword>
<dbReference type="Proteomes" id="UP001597469">
    <property type="component" value="Unassembled WGS sequence"/>
</dbReference>
<dbReference type="SUPFAM" id="SSF47757">
    <property type="entry name" value="Chemotaxis receptor methyltransferase CheR, N-terminal domain"/>
    <property type="match status" value="1"/>
</dbReference>
<keyword evidence="2" id="KW-0489">Methyltransferase</keyword>
<reference evidence="3" key="1">
    <citation type="journal article" date="2019" name="Int. J. Syst. Evol. Microbiol.">
        <title>The Global Catalogue of Microorganisms (GCM) 10K type strain sequencing project: providing services to taxonomists for standard genome sequencing and annotation.</title>
        <authorList>
            <consortium name="The Broad Institute Genomics Platform"/>
            <consortium name="The Broad Institute Genome Sequencing Center for Infectious Disease"/>
            <person name="Wu L."/>
            <person name="Ma J."/>
        </authorList>
    </citation>
    <scope>NUCLEOTIDE SEQUENCE [LARGE SCALE GENOMIC DNA]</scope>
    <source>
        <strain evidence="3">KCTC 42805</strain>
    </source>
</reference>
<dbReference type="PANTHER" id="PTHR24422">
    <property type="entry name" value="CHEMOTAXIS PROTEIN METHYLTRANSFERASE"/>
    <property type="match status" value="1"/>
</dbReference>
<dbReference type="InterPro" id="IPR029063">
    <property type="entry name" value="SAM-dependent_MTases_sf"/>
</dbReference>
<keyword evidence="3" id="KW-1185">Reference proteome</keyword>
<dbReference type="InterPro" id="IPR022642">
    <property type="entry name" value="CheR_C"/>
</dbReference>
<dbReference type="PROSITE" id="PS50123">
    <property type="entry name" value="CHER"/>
    <property type="match status" value="1"/>
</dbReference>
<evidence type="ECO:0000313" key="3">
    <source>
        <dbReference type="Proteomes" id="UP001597469"/>
    </source>
</evidence>
<dbReference type="InterPro" id="IPR050903">
    <property type="entry name" value="Bact_Chemotaxis_MeTrfase"/>
</dbReference>
<proteinExistence type="predicted"/>
<name>A0ABW5LXE8_9BACT</name>